<feature type="non-terminal residue" evidence="1">
    <location>
        <position position="1"/>
    </location>
</feature>
<dbReference type="EMBL" id="CADEPI010000308">
    <property type="protein sequence ID" value="CAB3383395.1"/>
    <property type="molecule type" value="Genomic_DNA"/>
</dbReference>
<protein>
    <submittedName>
        <fullName evidence="1">Uncharacterized protein</fullName>
    </submittedName>
</protein>
<keyword evidence="2" id="KW-1185">Reference proteome</keyword>
<name>A0A8S1DMG4_9INSE</name>
<dbReference type="AlphaFoldDB" id="A0A8S1DMG4"/>
<reference evidence="1 2" key="1">
    <citation type="submission" date="2020-04" db="EMBL/GenBank/DDBJ databases">
        <authorList>
            <person name="Alioto T."/>
            <person name="Alioto T."/>
            <person name="Gomez Garrido J."/>
        </authorList>
    </citation>
    <scope>NUCLEOTIDE SEQUENCE [LARGE SCALE GENOMIC DNA]</scope>
</reference>
<comment type="caution">
    <text evidence="1">The sequence shown here is derived from an EMBL/GenBank/DDBJ whole genome shotgun (WGS) entry which is preliminary data.</text>
</comment>
<proteinExistence type="predicted"/>
<gene>
    <name evidence="1" type="ORF">CLODIP_2_CD10450</name>
</gene>
<organism evidence="1 2">
    <name type="scientific">Cloeon dipterum</name>
    <dbReference type="NCBI Taxonomy" id="197152"/>
    <lineage>
        <taxon>Eukaryota</taxon>
        <taxon>Metazoa</taxon>
        <taxon>Ecdysozoa</taxon>
        <taxon>Arthropoda</taxon>
        <taxon>Hexapoda</taxon>
        <taxon>Insecta</taxon>
        <taxon>Pterygota</taxon>
        <taxon>Palaeoptera</taxon>
        <taxon>Ephemeroptera</taxon>
        <taxon>Pisciforma</taxon>
        <taxon>Baetidae</taxon>
        <taxon>Cloeon</taxon>
    </lineage>
</organism>
<evidence type="ECO:0000313" key="1">
    <source>
        <dbReference type="EMBL" id="CAB3383395.1"/>
    </source>
</evidence>
<evidence type="ECO:0000313" key="2">
    <source>
        <dbReference type="Proteomes" id="UP000494165"/>
    </source>
</evidence>
<dbReference type="Proteomes" id="UP000494165">
    <property type="component" value="Unassembled WGS sequence"/>
</dbReference>
<accession>A0A8S1DMG4</accession>
<sequence>MELKISPWKTIDSQSERNCLVRNLRRVGGTLKTLIFKDFRPESKITFKHIFEYCPELETLKISDSYVSLDDSIASFGQLKSFTWKNRIRGEVKLFSTLRLGRIFSAPLLQEISIRTSSILDLGDKESLLNRIRNRKILTKLTMMKILYFVHRDYPRSNEEEFYELAQELRSLGCDAH</sequence>